<feature type="region of interest" description="Disordered" evidence="1">
    <location>
        <begin position="164"/>
        <end position="184"/>
    </location>
</feature>
<evidence type="ECO:0000313" key="4">
    <source>
        <dbReference type="EMBL" id="GAA2137132.1"/>
    </source>
</evidence>
<evidence type="ECO:0000259" key="2">
    <source>
        <dbReference type="Pfam" id="PF01814"/>
    </source>
</evidence>
<proteinExistence type="predicted"/>
<protein>
    <recommendedName>
        <fullName evidence="6">DUF2249 domain-containing protein</fullName>
    </recommendedName>
</protein>
<sequence>MNDVVIASNEADARAAEAVEHHHAEMTGALTLAVESLTAAAGGGQVAAAAERRLDLVRWCREELVPHALAEETTMYAAAAEMPEARLLVEAMLAEHRAIVALVDELAATSEPVAASGLGRAVRAVFEVHLAKENEQVLPLLVAAPGVSVADLLGGMHELLGGGASGASGAEHGAPDAGHRSGGHECTCGEADDAGLPELDARAIPHAIRHATVFGALDGVRNGQGLVLRVSHDPLPLLGQLEQRSPGAFEVDYLDRGPDVWRLRLMRKAG</sequence>
<gene>
    <name evidence="4" type="ORF">GCM10009844_03930</name>
</gene>
<dbReference type="Pfam" id="PF01814">
    <property type="entry name" value="Hemerythrin"/>
    <property type="match status" value="1"/>
</dbReference>
<dbReference type="EMBL" id="BAAAQR010000001">
    <property type="protein sequence ID" value="GAA2137132.1"/>
    <property type="molecule type" value="Genomic_DNA"/>
</dbReference>
<evidence type="ECO:0000313" key="5">
    <source>
        <dbReference type="Proteomes" id="UP001501771"/>
    </source>
</evidence>
<comment type="caution">
    <text evidence="4">The sequence shown here is derived from an EMBL/GenBank/DDBJ whole genome shotgun (WGS) entry which is preliminary data.</text>
</comment>
<feature type="domain" description="Hemerythrin-like" evidence="2">
    <location>
        <begin position="16"/>
        <end position="141"/>
    </location>
</feature>
<dbReference type="Pfam" id="PF10006">
    <property type="entry name" value="DUF2249"/>
    <property type="match status" value="1"/>
</dbReference>
<dbReference type="InterPro" id="IPR012312">
    <property type="entry name" value="Hemerythrin-like"/>
</dbReference>
<organism evidence="4 5">
    <name type="scientific">Nocardioides koreensis</name>
    <dbReference type="NCBI Taxonomy" id="433651"/>
    <lineage>
        <taxon>Bacteria</taxon>
        <taxon>Bacillati</taxon>
        <taxon>Actinomycetota</taxon>
        <taxon>Actinomycetes</taxon>
        <taxon>Propionibacteriales</taxon>
        <taxon>Nocardioidaceae</taxon>
        <taxon>Nocardioides</taxon>
    </lineage>
</organism>
<evidence type="ECO:0000256" key="1">
    <source>
        <dbReference type="SAM" id="MobiDB-lite"/>
    </source>
</evidence>
<dbReference type="Proteomes" id="UP001501771">
    <property type="component" value="Unassembled WGS sequence"/>
</dbReference>
<feature type="domain" description="DUF2249" evidence="3">
    <location>
        <begin position="198"/>
        <end position="265"/>
    </location>
</feature>
<evidence type="ECO:0000259" key="3">
    <source>
        <dbReference type="Pfam" id="PF10006"/>
    </source>
</evidence>
<reference evidence="4 5" key="1">
    <citation type="journal article" date="2019" name="Int. J. Syst. Evol. Microbiol.">
        <title>The Global Catalogue of Microorganisms (GCM) 10K type strain sequencing project: providing services to taxonomists for standard genome sequencing and annotation.</title>
        <authorList>
            <consortium name="The Broad Institute Genomics Platform"/>
            <consortium name="The Broad Institute Genome Sequencing Center for Infectious Disease"/>
            <person name="Wu L."/>
            <person name="Ma J."/>
        </authorList>
    </citation>
    <scope>NUCLEOTIDE SEQUENCE [LARGE SCALE GENOMIC DNA]</scope>
    <source>
        <strain evidence="4 5">JCM 16022</strain>
    </source>
</reference>
<keyword evidence="5" id="KW-1185">Reference proteome</keyword>
<dbReference type="Gene3D" id="1.20.120.520">
    <property type="entry name" value="nmb1532 protein domain like"/>
    <property type="match status" value="1"/>
</dbReference>
<evidence type="ECO:0008006" key="6">
    <source>
        <dbReference type="Google" id="ProtNLM"/>
    </source>
</evidence>
<feature type="compositionally biased region" description="Basic and acidic residues" evidence="1">
    <location>
        <begin position="173"/>
        <end position="183"/>
    </location>
</feature>
<name>A0ABN2Z5K0_9ACTN</name>
<accession>A0ABN2Z5K0</accession>
<dbReference type="InterPro" id="IPR018720">
    <property type="entry name" value="DUF2249"/>
</dbReference>